<dbReference type="InterPro" id="IPR000868">
    <property type="entry name" value="Isochorismatase-like_dom"/>
</dbReference>
<feature type="domain" description="Isochorismatase-like" evidence="1">
    <location>
        <begin position="38"/>
        <end position="190"/>
    </location>
</feature>
<dbReference type="Gene3D" id="3.40.50.850">
    <property type="entry name" value="Isochorismatase-like"/>
    <property type="match status" value="1"/>
</dbReference>
<dbReference type="Proteomes" id="UP000539350">
    <property type="component" value="Unassembled WGS sequence"/>
</dbReference>
<proteinExistence type="predicted"/>
<reference evidence="2 3" key="1">
    <citation type="submission" date="2020-07" db="EMBL/GenBank/DDBJ databases">
        <title>Halieaceae bacterium, F7430, whole genome shotgun sequencing project.</title>
        <authorList>
            <person name="Jiang S."/>
            <person name="Liu Z.W."/>
            <person name="Du Z.J."/>
        </authorList>
    </citation>
    <scope>NUCLEOTIDE SEQUENCE [LARGE SCALE GENOMIC DNA]</scope>
    <source>
        <strain evidence="2 3">F7430</strain>
    </source>
</reference>
<dbReference type="PANTHER" id="PTHR43559">
    <property type="entry name" value="HYDROLASE YCAC-RELATED"/>
    <property type="match status" value="1"/>
</dbReference>
<dbReference type="InterPro" id="IPR036380">
    <property type="entry name" value="Isochorismatase-like_sf"/>
</dbReference>
<dbReference type="SUPFAM" id="SSF52499">
    <property type="entry name" value="Isochorismatase-like hydrolases"/>
    <property type="match status" value="1"/>
</dbReference>
<evidence type="ECO:0000313" key="2">
    <source>
        <dbReference type="EMBL" id="MBA6413434.1"/>
    </source>
</evidence>
<sequence length="234" mass="25038">MFSSVAQAQEASQLHLKGLSHKPSKAANEALFDPNDAVLLLLDHQTGLFQTVNDISVSELRANTVALAKIAEQAGIPIIYTASEPNGPNGPIMEELPAAMPSAQYVARKGEVSSWDNADFVKAVKATGRKTLVMAGVWTSVCVAFPALQAHAEGYKVFTVMDASGDVSKMASDAALARMTAAGIIPVTTNTMLSETHRTWNRPDAAKWGSLYSELVPEYRAVTESYTRAQEAAK</sequence>
<evidence type="ECO:0000313" key="3">
    <source>
        <dbReference type="Proteomes" id="UP000539350"/>
    </source>
</evidence>
<dbReference type="Pfam" id="PF00857">
    <property type="entry name" value="Isochorismatase"/>
    <property type="match status" value="1"/>
</dbReference>
<evidence type="ECO:0000259" key="1">
    <source>
        <dbReference type="Pfam" id="PF00857"/>
    </source>
</evidence>
<dbReference type="PANTHER" id="PTHR43559:SF2">
    <property type="entry name" value="HOMOLOG OF SLSA IN STM"/>
    <property type="match status" value="1"/>
</dbReference>
<organism evidence="2 3">
    <name type="scientific">Sediminihaliea albiluteola</name>
    <dbReference type="NCBI Taxonomy" id="2758564"/>
    <lineage>
        <taxon>Bacteria</taxon>
        <taxon>Pseudomonadati</taxon>
        <taxon>Pseudomonadota</taxon>
        <taxon>Gammaproteobacteria</taxon>
        <taxon>Cellvibrionales</taxon>
        <taxon>Halieaceae</taxon>
        <taxon>Sediminihaliea</taxon>
    </lineage>
</organism>
<dbReference type="AlphaFoldDB" id="A0A7W2YK88"/>
<dbReference type="InterPro" id="IPR053152">
    <property type="entry name" value="Hydrolase_YcaC-like"/>
</dbReference>
<name>A0A7W2YK88_9GAMM</name>
<dbReference type="EMBL" id="JACFXU010000014">
    <property type="protein sequence ID" value="MBA6413434.1"/>
    <property type="molecule type" value="Genomic_DNA"/>
</dbReference>
<protein>
    <submittedName>
        <fullName evidence="2">Isochorismatase family protein</fullName>
    </submittedName>
</protein>
<accession>A0A7W2YK88</accession>
<keyword evidence="3" id="KW-1185">Reference proteome</keyword>
<gene>
    <name evidence="2" type="ORF">H2508_09970</name>
</gene>
<comment type="caution">
    <text evidence="2">The sequence shown here is derived from an EMBL/GenBank/DDBJ whole genome shotgun (WGS) entry which is preliminary data.</text>
</comment>